<keyword evidence="7" id="KW-1185">Reference proteome</keyword>
<sequence>MSNPKPRSSTQSPAETQQIYDYYSQSKMAHQPQQPQKSLWDREPADVANMPPVYTQEYEYKAPAQPQPQPTYLMADGKGGPREVVYVQQQKVEKKHNKDDVALGCCAGCATACCCCGCSVM</sequence>
<reference evidence="6 7" key="1">
    <citation type="submission" date="2017-12" db="EMBL/GenBank/DDBJ databases">
        <title>Comparative genomics of Botrytis spp.</title>
        <authorList>
            <person name="Valero-Jimenez C.A."/>
            <person name="Tapia P."/>
            <person name="Veloso J."/>
            <person name="Silva-Moreno E."/>
            <person name="Staats M."/>
            <person name="Valdes J.H."/>
            <person name="Van Kan J.A.L."/>
        </authorList>
    </citation>
    <scope>NUCLEOTIDE SEQUENCE [LARGE SCALE GENOMIC DNA]</scope>
    <source>
        <strain evidence="6 7">Be9601</strain>
    </source>
</reference>
<protein>
    <recommendedName>
        <fullName evidence="5">Cysteine-rich transmembrane domain-containing protein</fullName>
    </recommendedName>
</protein>
<accession>A0A4Z1JL18</accession>
<feature type="compositionally biased region" description="Polar residues" evidence="4">
    <location>
        <begin position="1"/>
        <end position="37"/>
    </location>
</feature>
<dbReference type="Pfam" id="PF12734">
    <property type="entry name" value="CYSTM"/>
    <property type="match status" value="1"/>
</dbReference>
<proteinExistence type="inferred from homology"/>
<comment type="subcellular location">
    <subcellularLocation>
        <location evidence="1">Membrane</location>
    </subcellularLocation>
</comment>
<dbReference type="Proteomes" id="UP000297229">
    <property type="component" value="Unassembled WGS sequence"/>
</dbReference>
<dbReference type="InterPro" id="IPR028144">
    <property type="entry name" value="CYSTM_dom"/>
</dbReference>
<evidence type="ECO:0000313" key="6">
    <source>
        <dbReference type="EMBL" id="TGO74441.1"/>
    </source>
</evidence>
<keyword evidence="3" id="KW-0472">Membrane</keyword>
<evidence type="ECO:0000259" key="5">
    <source>
        <dbReference type="Pfam" id="PF12734"/>
    </source>
</evidence>
<comment type="similarity">
    <text evidence="2">Belongs to the CYSTM1 family.</text>
</comment>
<feature type="region of interest" description="Disordered" evidence="4">
    <location>
        <begin position="1"/>
        <end position="48"/>
    </location>
</feature>
<evidence type="ECO:0000256" key="1">
    <source>
        <dbReference type="ARBA" id="ARBA00004370"/>
    </source>
</evidence>
<evidence type="ECO:0000256" key="4">
    <source>
        <dbReference type="SAM" id="MobiDB-lite"/>
    </source>
</evidence>
<evidence type="ECO:0000256" key="2">
    <source>
        <dbReference type="ARBA" id="ARBA00009444"/>
    </source>
</evidence>
<organism evidence="6 7">
    <name type="scientific">Botrytis elliptica</name>
    <dbReference type="NCBI Taxonomy" id="278938"/>
    <lineage>
        <taxon>Eukaryota</taxon>
        <taxon>Fungi</taxon>
        <taxon>Dikarya</taxon>
        <taxon>Ascomycota</taxon>
        <taxon>Pezizomycotina</taxon>
        <taxon>Leotiomycetes</taxon>
        <taxon>Helotiales</taxon>
        <taxon>Sclerotiniaceae</taxon>
        <taxon>Botrytis</taxon>
    </lineage>
</organism>
<comment type="caution">
    <text evidence="6">The sequence shown here is derived from an EMBL/GenBank/DDBJ whole genome shotgun (WGS) entry which is preliminary data.</text>
</comment>
<dbReference type="EMBL" id="PQXM01000280">
    <property type="protein sequence ID" value="TGO74441.1"/>
    <property type="molecule type" value="Genomic_DNA"/>
</dbReference>
<dbReference type="GO" id="GO:0016020">
    <property type="term" value="C:membrane"/>
    <property type="evidence" value="ECO:0007669"/>
    <property type="project" value="UniProtKB-SubCell"/>
</dbReference>
<name>A0A4Z1JL18_9HELO</name>
<dbReference type="AlphaFoldDB" id="A0A4Z1JL18"/>
<evidence type="ECO:0000313" key="7">
    <source>
        <dbReference type="Proteomes" id="UP000297229"/>
    </source>
</evidence>
<evidence type="ECO:0000256" key="3">
    <source>
        <dbReference type="ARBA" id="ARBA00023136"/>
    </source>
</evidence>
<gene>
    <name evidence="6" type="ORF">BELL_0282g00030</name>
</gene>
<feature type="domain" description="Cysteine-rich transmembrane" evidence="5">
    <location>
        <begin position="85"/>
        <end position="118"/>
    </location>
</feature>